<feature type="domain" description="AB hydrolase-1" evidence="2">
    <location>
        <begin position="37"/>
        <end position="269"/>
    </location>
</feature>
<evidence type="ECO:0000259" key="2">
    <source>
        <dbReference type="Pfam" id="PF00561"/>
    </source>
</evidence>
<organism evidence="3 4">
    <name type="scientific">Leptothrix discophora</name>
    <dbReference type="NCBI Taxonomy" id="89"/>
    <lineage>
        <taxon>Bacteria</taxon>
        <taxon>Pseudomonadati</taxon>
        <taxon>Pseudomonadota</taxon>
        <taxon>Betaproteobacteria</taxon>
        <taxon>Burkholderiales</taxon>
        <taxon>Sphaerotilaceae</taxon>
        <taxon>Leptothrix</taxon>
    </lineage>
</organism>
<dbReference type="PANTHER" id="PTHR43798:SF31">
    <property type="entry name" value="AB HYDROLASE SUPERFAMILY PROTEIN YCLE"/>
    <property type="match status" value="1"/>
</dbReference>
<keyword evidence="1 3" id="KW-0378">Hydrolase</keyword>
<name>A0ABT9G6T2_LEPDI</name>
<accession>A0ABT9G6T2</accession>
<dbReference type="PRINTS" id="PR00111">
    <property type="entry name" value="ABHYDROLASE"/>
</dbReference>
<dbReference type="InterPro" id="IPR029058">
    <property type="entry name" value="AB_hydrolase_fold"/>
</dbReference>
<dbReference type="InterPro" id="IPR050266">
    <property type="entry name" value="AB_hydrolase_sf"/>
</dbReference>
<dbReference type="InterPro" id="IPR000073">
    <property type="entry name" value="AB_hydrolase_1"/>
</dbReference>
<dbReference type="PRINTS" id="PR00412">
    <property type="entry name" value="EPOXHYDRLASE"/>
</dbReference>
<dbReference type="EMBL" id="JAUZEE010000009">
    <property type="protein sequence ID" value="MDP4302196.1"/>
    <property type="molecule type" value="Genomic_DNA"/>
</dbReference>
<dbReference type="Proteomes" id="UP001235760">
    <property type="component" value="Unassembled WGS sequence"/>
</dbReference>
<evidence type="ECO:0000256" key="1">
    <source>
        <dbReference type="ARBA" id="ARBA00022801"/>
    </source>
</evidence>
<dbReference type="PANTHER" id="PTHR43798">
    <property type="entry name" value="MONOACYLGLYCEROL LIPASE"/>
    <property type="match status" value="1"/>
</dbReference>
<dbReference type="RefSeq" id="WP_305750731.1">
    <property type="nucleotide sequence ID" value="NZ_JAUZEE010000009.1"/>
</dbReference>
<dbReference type="InterPro" id="IPR000639">
    <property type="entry name" value="Epox_hydrolase-like"/>
</dbReference>
<evidence type="ECO:0000313" key="3">
    <source>
        <dbReference type="EMBL" id="MDP4302196.1"/>
    </source>
</evidence>
<dbReference type="GO" id="GO:0016787">
    <property type="term" value="F:hydrolase activity"/>
    <property type="evidence" value="ECO:0007669"/>
    <property type="project" value="UniProtKB-KW"/>
</dbReference>
<keyword evidence="4" id="KW-1185">Reference proteome</keyword>
<dbReference type="Gene3D" id="3.40.50.1820">
    <property type="entry name" value="alpha/beta hydrolase"/>
    <property type="match status" value="1"/>
</dbReference>
<reference evidence="3 4" key="1">
    <citation type="submission" date="2023-08" db="EMBL/GenBank/DDBJ databases">
        <authorList>
            <person name="Roldan D.M."/>
            <person name="Menes R.J."/>
        </authorList>
    </citation>
    <scope>NUCLEOTIDE SEQUENCE [LARGE SCALE GENOMIC DNA]</scope>
    <source>
        <strain evidence="3 4">CCM 2812</strain>
    </source>
</reference>
<sequence>MNTNIPANPANPELARRLRTGSFDSNVHDLGRRDGVPLLMVHGSGPGVSAWANWRLAMPVLARERRVVAPDMVGFGHTDRPAGFVYTMDGWVQQAIDVLDALDIERADVVGNSFGGALSLALAIRAPQRVRRLVLMGSVGVRFPITPGLDAVWGYQPSLATMKGLLDIFAHSRALVTDELAELRWRASIRPGFQESFSAMFPAPRQRWVDAMASAEADIRALPHETLVIHGREDRVIPLQTSLTLAEWIPDSQLHVFGHCGHWTQIEHADRFARLVGDFLREGDAAQAAAGDAAR</sequence>
<proteinExistence type="predicted"/>
<gene>
    <name evidence="3" type="ORF">Q8X39_16290</name>
</gene>
<protein>
    <submittedName>
        <fullName evidence="3">Alpha/beta fold hydrolase</fullName>
    </submittedName>
</protein>
<evidence type="ECO:0000313" key="4">
    <source>
        <dbReference type="Proteomes" id="UP001235760"/>
    </source>
</evidence>
<comment type="caution">
    <text evidence="3">The sequence shown here is derived from an EMBL/GenBank/DDBJ whole genome shotgun (WGS) entry which is preliminary data.</text>
</comment>
<dbReference type="SUPFAM" id="SSF53474">
    <property type="entry name" value="alpha/beta-Hydrolases"/>
    <property type="match status" value="1"/>
</dbReference>
<dbReference type="Pfam" id="PF00561">
    <property type="entry name" value="Abhydrolase_1"/>
    <property type="match status" value="1"/>
</dbReference>